<comment type="caution">
    <text evidence="1">The sequence shown here is derived from an EMBL/GenBank/DDBJ whole genome shotgun (WGS) entry which is preliminary data.</text>
</comment>
<protein>
    <submittedName>
        <fullName evidence="1">Uncharacterized protein</fullName>
    </submittedName>
</protein>
<dbReference type="Proteomes" id="UP001590950">
    <property type="component" value="Unassembled WGS sequence"/>
</dbReference>
<keyword evidence="2" id="KW-1185">Reference proteome</keyword>
<dbReference type="EMBL" id="JBEFKJ010000027">
    <property type="protein sequence ID" value="KAL2039049.1"/>
    <property type="molecule type" value="Genomic_DNA"/>
</dbReference>
<name>A0ABR4A2Q9_9LECA</name>
<organism evidence="1 2">
    <name type="scientific">Stereocaulon virgatum</name>
    <dbReference type="NCBI Taxonomy" id="373712"/>
    <lineage>
        <taxon>Eukaryota</taxon>
        <taxon>Fungi</taxon>
        <taxon>Dikarya</taxon>
        <taxon>Ascomycota</taxon>
        <taxon>Pezizomycotina</taxon>
        <taxon>Lecanoromycetes</taxon>
        <taxon>OSLEUM clade</taxon>
        <taxon>Lecanoromycetidae</taxon>
        <taxon>Lecanorales</taxon>
        <taxon>Lecanorineae</taxon>
        <taxon>Stereocaulaceae</taxon>
        <taxon>Stereocaulon</taxon>
    </lineage>
</organism>
<gene>
    <name evidence="1" type="ORF">N7G274_008098</name>
</gene>
<accession>A0ABR4A2Q9</accession>
<evidence type="ECO:0000313" key="2">
    <source>
        <dbReference type="Proteomes" id="UP001590950"/>
    </source>
</evidence>
<evidence type="ECO:0000313" key="1">
    <source>
        <dbReference type="EMBL" id="KAL2039049.1"/>
    </source>
</evidence>
<proteinExistence type="predicted"/>
<reference evidence="1 2" key="1">
    <citation type="submission" date="2024-09" db="EMBL/GenBank/DDBJ databases">
        <title>Rethinking Asexuality: The Enigmatic Case of Functional Sexual Genes in Lepraria (Stereocaulaceae).</title>
        <authorList>
            <person name="Doellman M."/>
            <person name="Sun Y."/>
            <person name="Barcenas-Pena A."/>
            <person name="Lumbsch H.T."/>
            <person name="Grewe F."/>
        </authorList>
    </citation>
    <scope>NUCLEOTIDE SEQUENCE [LARGE SCALE GENOMIC DNA]</scope>
    <source>
        <strain evidence="1 2">Mercado 3170</strain>
    </source>
</reference>
<sequence>MHVAENWKRFDVDSVWSCKNIETAGASSLLGSKRPCRTTTQVVHSQQIPYQNHTRKPYVGAHWKWRQKAEQLLARLSYHIMESNRRIDRQLPVAISSGGKCSIAIGHS</sequence>